<evidence type="ECO:0000256" key="2">
    <source>
        <dbReference type="ARBA" id="ARBA00022475"/>
    </source>
</evidence>
<evidence type="ECO:0000256" key="4">
    <source>
        <dbReference type="ARBA" id="ARBA00022989"/>
    </source>
</evidence>
<keyword evidence="2" id="KW-1003">Cell membrane</keyword>
<keyword evidence="3 6" id="KW-0812">Transmembrane</keyword>
<dbReference type="GO" id="GO:0005886">
    <property type="term" value="C:plasma membrane"/>
    <property type="evidence" value="ECO:0007669"/>
    <property type="project" value="UniProtKB-SubCell"/>
</dbReference>
<keyword evidence="4 6" id="KW-1133">Transmembrane helix</keyword>
<evidence type="ECO:0000256" key="6">
    <source>
        <dbReference type="SAM" id="Phobius"/>
    </source>
</evidence>
<gene>
    <name evidence="8" type="ORF">MUDAN_MDHGFNIF_02126</name>
</gene>
<keyword evidence="5 6" id="KW-0472">Membrane</keyword>
<evidence type="ECO:0000259" key="7">
    <source>
        <dbReference type="Pfam" id="PF13396"/>
    </source>
</evidence>
<name>A0A660E4Z8_9LACO</name>
<evidence type="ECO:0000256" key="3">
    <source>
        <dbReference type="ARBA" id="ARBA00022692"/>
    </source>
</evidence>
<dbReference type="EMBL" id="UYIG01000002">
    <property type="protein sequence ID" value="VDG27150.1"/>
    <property type="molecule type" value="Genomic_DNA"/>
</dbReference>
<evidence type="ECO:0000256" key="5">
    <source>
        <dbReference type="ARBA" id="ARBA00023136"/>
    </source>
</evidence>
<reference evidence="8 9" key="1">
    <citation type="submission" date="2018-11" db="EMBL/GenBank/DDBJ databases">
        <authorList>
            <person name="Wuyts S."/>
        </authorList>
    </citation>
    <scope>NUCLEOTIDE SEQUENCE [LARGE SCALE GENOMIC DNA]</scope>
    <source>
        <strain evidence="8">Lactobacillus mudanjiangensis AMBF249</strain>
    </source>
</reference>
<proteinExistence type="predicted"/>
<feature type="transmembrane region" description="Helical" evidence="6">
    <location>
        <begin position="52"/>
        <end position="70"/>
    </location>
</feature>
<dbReference type="AlphaFoldDB" id="A0A660E4Z8"/>
<sequence length="77" mass="8974">MLRHRHQKMKRPLSRQARQRLAPVVAFEVTATGIAVLDVLRARSFRRGHRLGWLSLAFVQPIGPWLYFMFGQSKDKS</sequence>
<feature type="domain" description="Cardiolipin synthase N-terminal" evidence="7">
    <location>
        <begin position="34"/>
        <end position="72"/>
    </location>
</feature>
<protein>
    <recommendedName>
        <fullName evidence="7">Cardiolipin synthase N-terminal domain-containing protein</fullName>
    </recommendedName>
</protein>
<evidence type="ECO:0000313" key="9">
    <source>
        <dbReference type="Proteomes" id="UP000289996"/>
    </source>
</evidence>
<accession>A0A660E4Z8</accession>
<evidence type="ECO:0000256" key="1">
    <source>
        <dbReference type="ARBA" id="ARBA00004651"/>
    </source>
</evidence>
<organism evidence="8 9">
    <name type="scientific">Lactiplantibacillus mudanjiangensis</name>
    <dbReference type="NCBI Taxonomy" id="1296538"/>
    <lineage>
        <taxon>Bacteria</taxon>
        <taxon>Bacillati</taxon>
        <taxon>Bacillota</taxon>
        <taxon>Bacilli</taxon>
        <taxon>Lactobacillales</taxon>
        <taxon>Lactobacillaceae</taxon>
        <taxon>Lactiplantibacillus</taxon>
    </lineage>
</organism>
<evidence type="ECO:0000313" key="8">
    <source>
        <dbReference type="EMBL" id="VDG27150.1"/>
    </source>
</evidence>
<dbReference type="InterPro" id="IPR027379">
    <property type="entry name" value="CLS_N"/>
</dbReference>
<dbReference type="Pfam" id="PF13396">
    <property type="entry name" value="PLDc_N"/>
    <property type="match status" value="1"/>
</dbReference>
<dbReference type="Proteomes" id="UP000289996">
    <property type="component" value="Unassembled WGS sequence"/>
</dbReference>
<keyword evidence="9" id="KW-1185">Reference proteome</keyword>
<dbReference type="RefSeq" id="WP_191983502.1">
    <property type="nucleotide sequence ID" value="NZ_UYIG01000002.1"/>
</dbReference>
<comment type="subcellular location">
    <subcellularLocation>
        <location evidence="1">Cell membrane</location>
        <topology evidence="1">Multi-pass membrane protein</topology>
    </subcellularLocation>
</comment>